<keyword evidence="2" id="KW-1185">Reference proteome</keyword>
<gene>
    <name evidence="1" type="ORF">L484_021968</name>
</gene>
<evidence type="ECO:0000313" key="1">
    <source>
        <dbReference type="EMBL" id="EXB42376.1"/>
    </source>
</evidence>
<dbReference type="Proteomes" id="UP000030645">
    <property type="component" value="Unassembled WGS sequence"/>
</dbReference>
<sequence>MSDLEKIPLSSPSTLPALCPPSCEGGFDQGWSEFSSDIDLPSSSGDVNVHGNGGYLPTLLAKHVQHPHVGRSIKAALAQYHVGPIEINETQTQFCPNVFLKSHVDIGANQFTNPSQINMTSMHSGSSQTQKFKPTLTKATEVECELVKVSGSSFEVEAKDEQIGLETQSGSTIQGDGGSAKIGAQLVESTIKSIGLEDFGVKPLIFVDQFCGKPSIRFVDLSAKEAKRRQWRIAWVFFTFRRTIVLVPLWIWDEIRWDFSIGVYHSHKINKGLSCVDFPELSSFHIAARYYWFTSECFYRELEVEFFLRRDELM</sequence>
<name>W9QMJ6_9ROSA</name>
<reference evidence="2" key="1">
    <citation type="submission" date="2013-01" db="EMBL/GenBank/DDBJ databases">
        <title>Draft Genome Sequence of a Mulberry Tree, Morus notabilis C.K. Schneid.</title>
        <authorList>
            <person name="He N."/>
            <person name="Zhao S."/>
        </authorList>
    </citation>
    <scope>NUCLEOTIDE SEQUENCE</scope>
</reference>
<protein>
    <submittedName>
        <fullName evidence="1">Uncharacterized protein</fullName>
    </submittedName>
</protein>
<proteinExistence type="predicted"/>
<accession>W9QMJ6</accession>
<organism evidence="1 2">
    <name type="scientific">Morus notabilis</name>
    <dbReference type="NCBI Taxonomy" id="981085"/>
    <lineage>
        <taxon>Eukaryota</taxon>
        <taxon>Viridiplantae</taxon>
        <taxon>Streptophyta</taxon>
        <taxon>Embryophyta</taxon>
        <taxon>Tracheophyta</taxon>
        <taxon>Spermatophyta</taxon>
        <taxon>Magnoliopsida</taxon>
        <taxon>eudicotyledons</taxon>
        <taxon>Gunneridae</taxon>
        <taxon>Pentapetalae</taxon>
        <taxon>rosids</taxon>
        <taxon>fabids</taxon>
        <taxon>Rosales</taxon>
        <taxon>Moraceae</taxon>
        <taxon>Moreae</taxon>
        <taxon>Morus</taxon>
    </lineage>
</organism>
<evidence type="ECO:0000313" key="2">
    <source>
        <dbReference type="Proteomes" id="UP000030645"/>
    </source>
</evidence>
<dbReference type="EMBL" id="KE343820">
    <property type="protein sequence ID" value="EXB42376.1"/>
    <property type="molecule type" value="Genomic_DNA"/>
</dbReference>
<dbReference type="AlphaFoldDB" id="W9QMJ6"/>